<dbReference type="PANTHER" id="PTHR13040">
    <property type="entry name" value="AUTOPHAGY PROTEIN 5"/>
    <property type="match status" value="1"/>
</dbReference>
<feature type="compositionally biased region" description="Low complexity" evidence="7">
    <location>
        <begin position="1"/>
        <end position="20"/>
    </location>
</feature>
<comment type="function">
    <text evidence="6">Involved in cytoplasm to vacuole transport (Cvt) and autophagic vesicle formation.</text>
</comment>
<evidence type="ECO:0000259" key="10">
    <source>
        <dbReference type="Pfam" id="PF20638"/>
    </source>
</evidence>
<dbReference type="Pfam" id="PF04106">
    <property type="entry name" value="ATG5_UblB"/>
    <property type="match status" value="1"/>
</dbReference>
<dbReference type="Pfam" id="PF20637">
    <property type="entry name" value="ATG5_HBR"/>
    <property type="match status" value="1"/>
</dbReference>
<dbReference type="GO" id="GO:0000422">
    <property type="term" value="P:autophagy of mitochondrion"/>
    <property type="evidence" value="ECO:0007669"/>
    <property type="project" value="TreeGrafter"/>
</dbReference>
<evidence type="ECO:0000259" key="9">
    <source>
        <dbReference type="Pfam" id="PF20637"/>
    </source>
</evidence>
<dbReference type="GO" id="GO:0019776">
    <property type="term" value="F:Atg8-family ligase activity"/>
    <property type="evidence" value="ECO:0007669"/>
    <property type="project" value="TreeGrafter"/>
</dbReference>
<accession>G2QWN4</accession>
<dbReference type="Gene3D" id="3.10.20.620">
    <property type="match status" value="1"/>
</dbReference>
<keyword evidence="6" id="KW-0472">Membrane</keyword>
<sequence length="301" mass="32851">MASPSASPPLADSPAPGSSSLDRRRVSDSNSNSSSSTPHPFDGADPASPLPQILWRLQVPLYITHMSQPATTTPPFIVSVPRFSYLAFLLPRLTAYYGLPCSSFHHEEIQLRNLPVGLLVDLYQPPSLPWHLVVGDGPEWDIADTFTNSAKEADFVRNGNAKQIMSLSKEHSTSLWNAVKDNDFATFSRINNRLLNTPTPLKNVPMRLYIPSSPNDPNDATPGSFRVVQTLVPARLPTRAPQTLGAALKNLLPSLFPSSRDPVLANVILHGGPVPFGAPLEELMREAAYPDGWLCLCVVFL</sequence>
<organism evidence="11 12">
    <name type="scientific">Thermothielavioides terrestris (strain ATCC 38088 / NRRL 8126)</name>
    <name type="common">Thielavia terrestris</name>
    <dbReference type="NCBI Taxonomy" id="578455"/>
    <lineage>
        <taxon>Eukaryota</taxon>
        <taxon>Fungi</taxon>
        <taxon>Dikarya</taxon>
        <taxon>Ascomycota</taxon>
        <taxon>Pezizomycotina</taxon>
        <taxon>Sordariomycetes</taxon>
        <taxon>Sordariomycetidae</taxon>
        <taxon>Sordariales</taxon>
        <taxon>Chaetomiaceae</taxon>
        <taxon>Thermothielavioides</taxon>
        <taxon>Thermothielavioides terrestris</taxon>
    </lineage>
</organism>
<keyword evidence="6" id="KW-0813">Transport</keyword>
<dbReference type="InterPro" id="IPR048318">
    <property type="entry name" value="ATG5_UblB"/>
</dbReference>
<dbReference type="InterPro" id="IPR048939">
    <property type="entry name" value="ATG5_UblA"/>
</dbReference>
<keyword evidence="5 6" id="KW-0072">Autophagy</keyword>
<protein>
    <recommendedName>
        <fullName evidence="6">Autophagy protein 5</fullName>
    </recommendedName>
</protein>
<dbReference type="GO" id="GO:0034727">
    <property type="term" value="P:piecemeal microautophagy of the nucleus"/>
    <property type="evidence" value="ECO:0007669"/>
    <property type="project" value="TreeGrafter"/>
</dbReference>
<evidence type="ECO:0000256" key="5">
    <source>
        <dbReference type="ARBA" id="ARBA00023006"/>
    </source>
</evidence>
<dbReference type="AlphaFoldDB" id="G2QWN4"/>
<dbReference type="HOGENOM" id="CLU_051894_2_0_1"/>
<dbReference type="Proteomes" id="UP000008181">
    <property type="component" value="Chromosome 1"/>
</dbReference>
<gene>
    <name evidence="11" type="ORF">THITE_2093517</name>
</gene>
<dbReference type="InterPro" id="IPR042526">
    <property type="entry name" value="Atg5_HR"/>
</dbReference>
<dbReference type="Gene3D" id="1.10.246.190">
    <property type="entry name" value="Autophagy protein Apg5, helix rich domain"/>
    <property type="match status" value="1"/>
</dbReference>
<evidence type="ECO:0000313" key="11">
    <source>
        <dbReference type="EMBL" id="AEO62244.1"/>
    </source>
</evidence>
<feature type="domain" description="Autophagy protein ATG5 alpha-helical bundle region" evidence="9">
    <location>
        <begin position="142"/>
        <end position="196"/>
    </location>
</feature>
<dbReference type="GO" id="GO:0006995">
    <property type="term" value="P:cellular response to nitrogen starvation"/>
    <property type="evidence" value="ECO:0007669"/>
    <property type="project" value="TreeGrafter"/>
</dbReference>
<proteinExistence type="inferred from homology"/>
<evidence type="ECO:0000256" key="4">
    <source>
        <dbReference type="ARBA" id="ARBA00022843"/>
    </source>
</evidence>
<dbReference type="Pfam" id="PF20638">
    <property type="entry name" value="ATG5_UblA"/>
    <property type="match status" value="1"/>
</dbReference>
<comment type="similarity">
    <text evidence="2 6">Belongs to the ATG5 family.</text>
</comment>
<evidence type="ECO:0000256" key="6">
    <source>
        <dbReference type="RuleBase" id="RU361202"/>
    </source>
</evidence>
<evidence type="ECO:0000256" key="7">
    <source>
        <dbReference type="SAM" id="MobiDB-lite"/>
    </source>
</evidence>
<dbReference type="OrthoDB" id="272162at2759"/>
<dbReference type="InterPro" id="IPR007239">
    <property type="entry name" value="Atg5"/>
</dbReference>
<keyword evidence="4 6" id="KW-0832">Ubl conjugation</keyword>
<name>G2QWN4_THETT</name>
<evidence type="ECO:0000313" key="12">
    <source>
        <dbReference type="Proteomes" id="UP000008181"/>
    </source>
</evidence>
<feature type="domain" description="Autophagy protein ATG5 UblB" evidence="8">
    <location>
        <begin position="203"/>
        <end position="298"/>
    </location>
</feature>
<dbReference type="GO" id="GO:0044233">
    <property type="term" value="C:mitochondria-associated endoplasmic reticulum membrane contact site"/>
    <property type="evidence" value="ECO:0007669"/>
    <property type="project" value="TreeGrafter"/>
</dbReference>
<dbReference type="KEGG" id="ttt:THITE_2093517"/>
<keyword evidence="3 6" id="KW-1017">Isopeptide bond</keyword>
<evidence type="ECO:0000259" key="8">
    <source>
        <dbReference type="Pfam" id="PF04106"/>
    </source>
</evidence>
<dbReference type="GO" id="GO:0034045">
    <property type="term" value="C:phagophore assembly site membrane"/>
    <property type="evidence" value="ECO:0007669"/>
    <property type="project" value="UniProtKB-SubCell"/>
</dbReference>
<dbReference type="GO" id="GO:0005776">
    <property type="term" value="C:autophagosome"/>
    <property type="evidence" value="ECO:0007669"/>
    <property type="project" value="TreeGrafter"/>
</dbReference>
<dbReference type="GO" id="GO:0034274">
    <property type="term" value="C:Atg12-Atg5-Atg16 complex"/>
    <property type="evidence" value="ECO:0007669"/>
    <property type="project" value="TreeGrafter"/>
</dbReference>
<comment type="subcellular location">
    <subcellularLocation>
        <location evidence="1 6">Preautophagosomal structure membrane</location>
        <topology evidence="1 6">Peripheral membrane protein</topology>
    </subcellularLocation>
</comment>
<dbReference type="RefSeq" id="XP_003648580.1">
    <property type="nucleotide sequence ID" value="XM_003648532.1"/>
</dbReference>
<dbReference type="EMBL" id="CP003009">
    <property type="protein sequence ID" value="AEO62244.1"/>
    <property type="molecule type" value="Genomic_DNA"/>
</dbReference>
<dbReference type="InterPro" id="IPR048940">
    <property type="entry name" value="ATG5_HBR"/>
</dbReference>
<dbReference type="PANTHER" id="PTHR13040:SF2">
    <property type="entry name" value="AUTOPHAGY PROTEIN 5"/>
    <property type="match status" value="1"/>
</dbReference>
<dbReference type="GO" id="GO:0061908">
    <property type="term" value="C:phagophore"/>
    <property type="evidence" value="ECO:0007669"/>
    <property type="project" value="TreeGrafter"/>
</dbReference>
<dbReference type="GeneID" id="11521319"/>
<reference evidence="11 12" key="1">
    <citation type="journal article" date="2011" name="Nat. Biotechnol.">
        <title>Comparative genomic analysis of the thermophilic biomass-degrading fungi Myceliophthora thermophila and Thielavia terrestris.</title>
        <authorList>
            <person name="Berka R.M."/>
            <person name="Grigoriev I.V."/>
            <person name="Otillar R."/>
            <person name="Salamov A."/>
            <person name="Grimwood J."/>
            <person name="Reid I."/>
            <person name="Ishmael N."/>
            <person name="John T."/>
            <person name="Darmond C."/>
            <person name="Moisan M.-C."/>
            <person name="Henrissat B."/>
            <person name="Coutinho P.M."/>
            <person name="Lombard V."/>
            <person name="Natvig D.O."/>
            <person name="Lindquist E."/>
            <person name="Schmutz J."/>
            <person name="Lucas S."/>
            <person name="Harris P."/>
            <person name="Powlowski J."/>
            <person name="Bellemare A."/>
            <person name="Taylor D."/>
            <person name="Butler G."/>
            <person name="de Vries R.P."/>
            <person name="Allijn I.E."/>
            <person name="van den Brink J."/>
            <person name="Ushinsky S."/>
            <person name="Storms R."/>
            <person name="Powell A.J."/>
            <person name="Paulsen I.T."/>
            <person name="Elbourne L.D.H."/>
            <person name="Baker S.E."/>
            <person name="Magnuson J."/>
            <person name="LaBoissiere S."/>
            <person name="Clutterbuck A.J."/>
            <person name="Martinez D."/>
            <person name="Wogulis M."/>
            <person name="de Leon A.L."/>
            <person name="Rey M.W."/>
            <person name="Tsang A."/>
        </authorList>
    </citation>
    <scope>NUCLEOTIDE SEQUENCE [LARGE SCALE GENOMIC DNA]</scope>
    <source>
        <strain evidence="12">ATCC 38088 / NRRL 8126</strain>
    </source>
</reference>
<feature type="domain" description="Autophagy protein ATG5 UblA" evidence="10">
    <location>
        <begin position="55"/>
        <end position="134"/>
    </location>
</feature>
<dbReference type="InterPro" id="IPR042527">
    <property type="entry name" value="Atg5_UblA_dom_sf"/>
</dbReference>
<dbReference type="Gene3D" id="3.10.20.90">
    <property type="entry name" value="Phosphatidylinositol 3-kinase Catalytic Subunit, Chain A, domain 1"/>
    <property type="match status" value="1"/>
</dbReference>
<comment type="subunit">
    <text evidence="6">Conjugated with ATG12.</text>
</comment>
<evidence type="ECO:0000256" key="2">
    <source>
        <dbReference type="ARBA" id="ARBA00006910"/>
    </source>
</evidence>
<keyword evidence="12" id="KW-1185">Reference proteome</keyword>
<evidence type="ECO:0000256" key="1">
    <source>
        <dbReference type="ARBA" id="ARBA00004623"/>
    </source>
</evidence>
<feature type="region of interest" description="Disordered" evidence="7">
    <location>
        <begin position="1"/>
        <end position="44"/>
    </location>
</feature>
<evidence type="ECO:0000256" key="3">
    <source>
        <dbReference type="ARBA" id="ARBA00022499"/>
    </source>
</evidence>
<dbReference type="STRING" id="578455.G2QWN4"/>
<dbReference type="eggNOG" id="KOG2976">
    <property type="taxonomic scope" value="Eukaryota"/>
</dbReference>